<dbReference type="AlphaFoldDB" id="A0A1Q2CNQ4"/>
<dbReference type="PANTHER" id="PTHR21666:SF270">
    <property type="entry name" value="MUREIN HYDROLASE ACTIVATOR ENVC"/>
    <property type="match status" value="1"/>
</dbReference>
<organism evidence="4 5">
    <name type="scientific">Tessaracoccus aquimaris</name>
    <dbReference type="NCBI Taxonomy" id="1332264"/>
    <lineage>
        <taxon>Bacteria</taxon>
        <taxon>Bacillati</taxon>
        <taxon>Actinomycetota</taxon>
        <taxon>Actinomycetes</taxon>
        <taxon>Propionibacteriales</taxon>
        <taxon>Propionibacteriaceae</taxon>
        <taxon>Tessaracoccus</taxon>
    </lineage>
</organism>
<dbReference type="Pfam" id="PF01551">
    <property type="entry name" value="Peptidase_M23"/>
    <property type="match status" value="1"/>
</dbReference>
<evidence type="ECO:0000256" key="1">
    <source>
        <dbReference type="SAM" id="MobiDB-lite"/>
    </source>
</evidence>
<dbReference type="STRING" id="1332264.BW730_09835"/>
<dbReference type="SUPFAM" id="SSF51261">
    <property type="entry name" value="Duplicated hybrid motif"/>
    <property type="match status" value="1"/>
</dbReference>
<dbReference type="KEGG" id="tes:BW730_09835"/>
<dbReference type="PANTHER" id="PTHR21666">
    <property type="entry name" value="PEPTIDASE-RELATED"/>
    <property type="match status" value="1"/>
</dbReference>
<dbReference type="OrthoDB" id="1099523at2"/>
<gene>
    <name evidence="4" type="ORF">BW730_09835</name>
</gene>
<dbReference type="InterPro" id="IPR050570">
    <property type="entry name" value="Cell_wall_metabolism_enzyme"/>
</dbReference>
<protein>
    <recommendedName>
        <fullName evidence="3">M23ase beta-sheet core domain-containing protein</fullName>
    </recommendedName>
</protein>
<dbReference type="Proteomes" id="UP000188145">
    <property type="component" value="Chromosome"/>
</dbReference>
<dbReference type="GO" id="GO:0004222">
    <property type="term" value="F:metalloendopeptidase activity"/>
    <property type="evidence" value="ECO:0007669"/>
    <property type="project" value="TreeGrafter"/>
</dbReference>
<dbReference type="InterPro" id="IPR011055">
    <property type="entry name" value="Dup_hybrid_motif"/>
</dbReference>
<feature type="compositionally biased region" description="Basic and acidic residues" evidence="1">
    <location>
        <begin position="168"/>
        <end position="183"/>
    </location>
</feature>
<dbReference type="Gene3D" id="2.70.70.10">
    <property type="entry name" value="Glucose Permease (Domain IIA)"/>
    <property type="match status" value="1"/>
</dbReference>
<keyword evidence="5" id="KW-1185">Reference proteome</keyword>
<accession>A0A1Q2CNQ4</accession>
<keyword evidence="2" id="KW-1133">Transmembrane helix</keyword>
<keyword evidence="2" id="KW-0472">Membrane</keyword>
<sequence>MNDTAQRNAKRAAEVDFDDVAELGVSAPGRARRGALAFGLSKKLVAFSVAGAVAAATLFTFAFANRGTNLDTSAENPEAAVAVPAAAVAAVEDGFADRSEEVSRNSVRSNLGEAVADENAKDRAANMGVAAEDAVKAYTEMTAEERQRLMDEDMKLVDAQSAKLKKEAEEAARRLEEARKAAEAAKNSGSKSDSKSGEVANSDISEEDIANLSSTGGSMPLKSGYRIGASFGQTGSWSRYHTGQDFPAPIGTPIYAVASGVVLSPTAGGWAGTNVVIRHGNGGSTLYAHMSRKVVSTGQTVKPGQLIGYVGVSGRSFGPHLHMEYYKPGVTPGKVYEASNPMTFLRSLGVR</sequence>
<dbReference type="InterPro" id="IPR016047">
    <property type="entry name" value="M23ase_b-sheet_dom"/>
</dbReference>
<dbReference type="CDD" id="cd12797">
    <property type="entry name" value="M23_peptidase"/>
    <property type="match status" value="1"/>
</dbReference>
<evidence type="ECO:0000313" key="5">
    <source>
        <dbReference type="Proteomes" id="UP000188145"/>
    </source>
</evidence>
<evidence type="ECO:0000313" key="4">
    <source>
        <dbReference type="EMBL" id="AQP47746.1"/>
    </source>
</evidence>
<evidence type="ECO:0000256" key="2">
    <source>
        <dbReference type="SAM" id="Phobius"/>
    </source>
</evidence>
<keyword evidence="2" id="KW-0812">Transmembrane</keyword>
<proteinExistence type="predicted"/>
<feature type="domain" description="M23ase beta-sheet core" evidence="3">
    <location>
        <begin position="240"/>
        <end position="329"/>
    </location>
</feature>
<feature type="region of interest" description="Disordered" evidence="1">
    <location>
        <begin position="168"/>
        <end position="215"/>
    </location>
</feature>
<evidence type="ECO:0000259" key="3">
    <source>
        <dbReference type="Pfam" id="PF01551"/>
    </source>
</evidence>
<dbReference type="EMBL" id="CP019606">
    <property type="protein sequence ID" value="AQP47746.1"/>
    <property type="molecule type" value="Genomic_DNA"/>
</dbReference>
<reference evidence="5" key="1">
    <citation type="submission" date="2017-02" db="EMBL/GenBank/DDBJ databases">
        <title>Tessaracoccus aquaemaris sp. nov., isolated from the intestine of a Korean rockfish, Sebastes schlegelii, in a marine aquaculture pond.</title>
        <authorList>
            <person name="Tak E.J."/>
            <person name="Bae J.-W."/>
        </authorList>
    </citation>
    <scope>NUCLEOTIDE SEQUENCE [LARGE SCALE GENOMIC DNA]</scope>
    <source>
        <strain evidence="5">NSG39</strain>
    </source>
</reference>
<name>A0A1Q2CNQ4_9ACTN</name>
<feature type="transmembrane region" description="Helical" evidence="2">
    <location>
        <begin position="44"/>
        <end position="64"/>
    </location>
</feature>
<dbReference type="RefSeq" id="WP_077686081.1">
    <property type="nucleotide sequence ID" value="NZ_CP019606.1"/>
</dbReference>